<dbReference type="SUPFAM" id="SSF47113">
    <property type="entry name" value="Histone-fold"/>
    <property type="match status" value="1"/>
</dbReference>
<feature type="domain" description="Core Histone H2A/H2B/H3" evidence="3">
    <location>
        <begin position="118"/>
        <end position="186"/>
    </location>
</feature>
<feature type="compositionally biased region" description="Polar residues" evidence="2">
    <location>
        <begin position="82"/>
        <end position="101"/>
    </location>
</feature>
<dbReference type="InterPro" id="IPR009072">
    <property type="entry name" value="Histone-fold"/>
</dbReference>
<evidence type="ECO:0000256" key="2">
    <source>
        <dbReference type="SAM" id="MobiDB-lite"/>
    </source>
</evidence>
<organism evidence="4 5">
    <name type="scientific">Steinernema carpocapsae</name>
    <name type="common">Entomopathogenic nematode</name>
    <dbReference type="NCBI Taxonomy" id="34508"/>
    <lineage>
        <taxon>Eukaryota</taxon>
        <taxon>Metazoa</taxon>
        <taxon>Ecdysozoa</taxon>
        <taxon>Nematoda</taxon>
        <taxon>Chromadorea</taxon>
        <taxon>Rhabditida</taxon>
        <taxon>Tylenchina</taxon>
        <taxon>Panagrolaimomorpha</taxon>
        <taxon>Strongyloidoidea</taxon>
        <taxon>Steinernematidae</taxon>
        <taxon>Steinernema</taxon>
    </lineage>
</organism>
<dbReference type="GO" id="GO:0003677">
    <property type="term" value="F:DNA binding"/>
    <property type="evidence" value="ECO:0007669"/>
    <property type="project" value="InterPro"/>
</dbReference>
<dbReference type="GO" id="GO:0000786">
    <property type="term" value="C:nucleosome"/>
    <property type="evidence" value="ECO:0007669"/>
    <property type="project" value="InterPro"/>
</dbReference>
<dbReference type="Pfam" id="PF00125">
    <property type="entry name" value="Histone"/>
    <property type="match status" value="1"/>
</dbReference>
<dbReference type="InterPro" id="IPR007125">
    <property type="entry name" value="H2A/H2B/H3"/>
</dbReference>
<accession>A0A4U5PE90</accession>
<dbReference type="AlphaFoldDB" id="A0A4U5PE90"/>
<feature type="region of interest" description="Disordered" evidence="2">
    <location>
        <begin position="1"/>
        <end position="101"/>
    </location>
</feature>
<sequence length="213" mass="23349">MARTKPTERKGTASKKAAPRKAKTKQYNMMETEEAPLLSKKAAPRKSAPRKSKTKQTSGVISPPEKASEEHTPIASPDTKPSPVQKTPKVSSSKKSDVAQLQSSIRRMKLTKKKRSRGFFKTTILRQLKSLGQESGPYSMSKQGALTVNGLLEDLFERLVVQSVEMATLANRKTLTIADVEAALKLVYPGQLSQMALSAVRKTQHTINSVKSS</sequence>
<dbReference type="STRING" id="34508.A0A4U5PE90"/>
<dbReference type="GO" id="GO:0046982">
    <property type="term" value="F:protein heterodimerization activity"/>
    <property type="evidence" value="ECO:0007669"/>
    <property type="project" value="InterPro"/>
</dbReference>
<comment type="similarity">
    <text evidence="1">Belongs to the histone H2B family.</text>
</comment>
<evidence type="ECO:0000259" key="3">
    <source>
        <dbReference type="Pfam" id="PF00125"/>
    </source>
</evidence>
<evidence type="ECO:0000313" key="4">
    <source>
        <dbReference type="EMBL" id="TKR94738.1"/>
    </source>
</evidence>
<dbReference type="SMART" id="SM00427">
    <property type="entry name" value="H2B"/>
    <property type="match status" value="1"/>
</dbReference>
<dbReference type="Gene3D" id="1.10.20.10">
    <property type="entry name" value="Histone, subunit A"/>
    <property type="match status" value="1"/>
</dbReference>
<reference evidence="4 5" key="2">
    <citation type="journal article" date="2019" name="G3 (Bethesda)">
        <title>Hybrid Assembly of the Genome of the Entomopathogenic Nematode Steinernema carpocapsae Identifies the X-Chromosome.</title>
        <authorList>
            <person name="Serra L."/>
            <person name="Macchietto M."/>
            <person name="Macias-Munoz A."/>
            <person name="McGill C.J."/>
            <person name="Rodriguez I.M."/>
            <person name="Rodriguez B."/>
            <person name="Murad R."/>
            <person name="Mortazavi A."/>
        </authorList>
    </citation>
    <scope>NUCLEOTIDE SEQUENCE [LARGE SCALE GENOMIC DNA]</scope>
    <source>
        <strain evidence="4 5">ALL</strain>
    </source>
</reference>
<name>A0A4U5PE90_STECR</name>
<dbReference type="InterPro" id="IPR000558">
    <property type="entry name" value="Histone_H2B"/>
</dbReference>
<proteinExistence type="inferred from homology"/>
<dbReference type="EMBL" id="AZBU02000002">
    <property type="protein sequence ID" value="TKR94738.1"/>
    <property type="molecule type" value="Genomic_DNA"/>
</dbReference>
<keyword evidence="5" id="KW-1185">Reference proteome</keyword>
<dbReference type="Proteomes" id="UP000298663">
    <property type="component" value="Unassembled WGS sequence"/>
</dbReference>
<comment type="caution">
    <text evidence="4">The sequence shown here is derived from an EMBL/GenBank/DDBJ whole genome shotgun (WGS) entry which is preliminary data.</text>
</comment>
<evidence type="ECO:0000313" key="5">
    <source>
        <dbReference type="Proteomes" id="UP000298663"/>
    </source>
</evidence>
<dbReference type="GO" id="GO:0030527">
    <property type="term" value="F:structural constituent of chromatin"/>
    <property type="evidence" value="ECO:0007669"/>
    <property type="project" value="InterPro"/>
</dbReference>
<feature type="compositionally biased region" description="Basic residues" evidence="2">
    <location>
        <begin position="42"/>
        <end position="54"/>
    </location>
</feature>
<reference evidence="4 5" key="1">
    <citation type="journal article" date="2015" name="Genome Biol.">
        <title>Comparative genomics of Steinernema reveals deeply conserved gene regulatory networks.</title>
        <authorList>
            <person name="Dillman A.R."/>
            <person name="Macchietto M."/>
            <person name="Porter C.F."/>
            <person name="Rogers A."/>
            <person name="Williams B."/>
            <person name="Antoshechkin I."/>
            <person name="Lee M.M."/>
            <person name="Goodwin Z."/>
            <person name="Lu X."/>
            <person name="Lewis E.E."/>
            <person name="Goodrich-Blair H."/>
            <person name="Stock S.P."/>
            <person name="Adams B.J."/>
            <person name="Sternberg P.W."/>
            <person name="Mortazavi A."/>
        </authorList>
    </citation>
    <scope>NUCLEOTIDE SEQUENCE [LARGE SCALE GENOMIC DNA]</scope>
    <source>
        <strain evidence="4 5">ALL</strain>
    </source>
</reference>
<feature type="compositionally biased region" description="Basic and acidic residues" evidence="2">
    <location>
        <begin position="1"/>
        <end position="11"/>
    </location>
</feature>
<evidence type="ECO:0000256" key="1">
    <source>
        <dbReference type="ARBA" id="ARBA00006846"/>
    </source>
</evidence>
<gene>
    <name evidence="4" type="ORF">L596_008990</name>
</gene>
<protein>
    <recommendedName>
        <fullName evidence="3">Core Histone H2A/H2B/H3 domain-containing protein</fullName>
    </recommendedName>
</protein>